<comment type="caution">
    <text evidence="4">The sequence shown here is derived from an EMBL/GenBank/DDBJ whole genome shotgun (WGS) entry which is preliminary data.</text>
</comment>
<dbReference type="OrthoDB" id="4207408at2759"/>
<dbReference type="GO" id="GO:0006357">
    <property type="term" value="P:regulation of transcription by RNA polymerase II"/>
    <property type="evidence" value="ECO:0007669"/>
    <property type="project" value="UniProtKB-ARBA"/>
</dbReference>
<evidence type="ECO:0000313" key="5">
    <source>
        <dbReference type="Proteomes" id="UP000091918"/>
    </source>
</evidence>
<organism evidence="4 5">
    <name type="scientific">Emergomyces africanus</name>
    <dbReference type="NCBI Taxonomy" id="1955775"/>
    <lineage>
        <taxon>Eukaryota</taxon>
        <taxon>Fungi</taxon>
        <taxon>Dikarya</taxon>
        <taxon>Ascomycota</taxon>
        <taxon>Pezizomycotina</taxon>
        <taxon>Eurotiomycetes</taxon>
        <taxon>Eurotiomycetidae</taxon>
        <taxon>Onygenales</taxon>
        <taxon>Ajellomycetaceae</taxon>
        <taxon>Emergomyces</taxon>
    </lineage>
</organism>
<feature type="coiled-coil region" evidence="3">
    <location>
        <begin position="34"/>
        <end position="85"/>
    </location>
</feature>
<dbReference type="EMBL" id="LGUA01000305">
    <property type="protein sequence ID" value="OAX82447.1"/>
    <property type="molecule type" value="Genomic_DNA"/>
</dbReference>
<evidence type="ECO:0000256" key="1">
    <source>
        <dbReference type="ARBA" id="ARBA00022737"/>
    </source>
</evidence>
<feature type="non-terminal residue" evidence="4">
    <location>
        <position position="1"/>
    </location>
</feature>
<protein>
    <submittedName>
        <fullName evidence="4">Uncharacterized protein</fullName>
    </submittedName>
</protein>
<keyword evidence="5" id="KW-1185">Reference proteome</keyword>
<gene>
    <name evidence="4" type="ORF">ACJ72_03209</name>
</gene>
<keyword evidence="1" id="KW-0677">Repeat</keyword>
<dbReference type="GO" id="GO:0030907">
    <property type="term" value="C:MBF transcription complex"/>
    <property type="evidence" value="ECO:0007669"/>
    <property type="project" value="TreeGrafter"/>
</dbReference>
<dbReference type="PANTHER" id="PTHR43828:SF3">
    <property type="entry name" value="CHROMO DOMAIN-CONTAINING PROTEIN"/>
    <property type="match status" value="1"/>
</dbReference>
<evidence type="ECO:0000313" key="4">
    <source>
        <dbReference type="EMBL" id="OAX82447.1"/>
    </source>
</evidence>
<keyword evidence="2" id="KW-0040">ANK repeat</keyword>
<keyword evidence="3" id="KW-0175">Coiled coil</keyword>
<reference evidence="4 5" key="1">
    <citation type="submission" date="2015-07" db="EMBL/GenBank/DDBJ databases">
        <title>Emmonsia species relationships and genome sequence.</title>
        <authorList>
            <person name="Cuomo C.A."/>
            <person name="Schwartz I.S."/>
            <person name="Kenyon C."/>
            <person name="de Hoog G.S."/>
            <person name="Govender N.P."/>
            <person name="Botha A."/>
            <person name="Moreno L."/>
            <person name="de Vries M."/>
            <person name="Munoz J.F."/>
            <person name="Stielow J.B."/>
        </authorList>
    </citation>
    <scope>NUCLEOTIDE SEQUENCE [LARGE SCALE GENOMIC DNA]</scope>
    <source>
        <strain evidence="4 5">CBS 136260</strain>
    </source>
</reference>
<dbReference type="STRING" id="1658172.A0A1B7P0Q1"/>
<dbReference type="GO" id="GO:0003713">
    <property type="term" value="F:transcription coactivator activity"/>
    <property type="evidence" value="ECO:0007669"/>
    <property type="project" value="TreeGrafter"/>
</dbReference>
<proteinExistence type="predicted"/>
<sequence length="222" mass="25431">VTSLVEQSFSAVDNELSSGLGKKQEEFDHWHNKIRESAKARQIEQKQLDDMKRRARDRIELDRQIKNLERSSEELVALLKAIRGDHINSETLSIGDADDALGLDMAQFRKLFPDNCDMSARFSEQQAAFLESLPPSEILTSRLGCYRDHNHEICKEVESLKSKNVVLGENYRRMVMACTGWSEEQVDEAAEGLTECIKDLNEHPLPEDVAIEILMRDRGQDW</sequence>
<dbReference type="GO" id="GO:0033309">
    <property type="term" value="C:SBF transcription complex"/>
    <property type="evidence" value="ECO:0007669"/>
    <property type="project" value="TreeGrafter"/>
</dbReference>
<dbReference type="Proteomes" id="UP000091918">
    <property type="component" value="Unassembled WGS sequence"/>
</dbReference>
<evidence type="ECO:0000256" key="2">
    <source>
        <dbReference type="ARBA" id="ARBA00023043"/>
    </source>
</evidence>
<dbReference type="InterPro" id="IPR051642">
    <property type="entry name" value="SWI6-like"/>
</dbReference>
<evidence type="ECO:0000256" key="3">
    <source>
        <dbReference type="SAM" id="Coils"/>
    </source>
</evidence>
<name>A0A1B7P0Q1_9EURO</name>
<dbReference type="AlphaFoldDB" id="A0A1B7P0Q1"/>
<accession>A0A1B7P0Q1</accession>
<dbReference type="PANTHER" id="PTHR43828">
    <property type="entry name" value="ASPARAGINASE"/>
    <property type="match status" value="1"/>
</dbReference>